<name>A0A369J306_HYPMA</name>
<comment type="caution">
    <text evidence="1">The sequence shown here is derived from an EMBL/GenBank/DDBJ whole genome shotgun (WGS) entry which is preliminary data.</text>
</comment>
<dbReference type="AlphaFoldDB" id="A0A369J306"/>
<evidence type="ECO:0000313" key="2">
    <source>
        <dbReference type="Proteomes" id="UP000076154"/>
    </source>
</evidence>
<protein>
    <submittedName>
        <fullName evidence="1">Uncharacterized protein</fullName>
    </submittedName>
</protein>
<reference evidence="1" key="1">
    <citation type="submission" date="2018-04" db="EMBL/GenBank/DDBJ databases">
        <title>Whole genome sequencing of Hypsizygus marmoreus.</title>
        <authorList>
            <person name="Choi I.-G."/>
            <person name="Min B."/>
            <person name="Kim J.-G."/>
            <person name="Kim S."/>
            <person name="Oh Y.-L."/>
            <person name="Kong W.-S."/>
            <person name="Park H."/>
            <person name="Jeong J."/>
            <person name="Song E.-S."/>
        </authorList>
    </citation>
    <scope>NUCLEOTIDE SEQUENCE [LARGE SCALE GENOMIC DNA]</scope>
    <source>
        <strain evidence="1">51987-8</strain>
    </source>
</reference>
<evidence type="ECO:0000313" key="1">
    <source>
        <dbReference type="EMBL" id="RDB16368.1"/>
    </source>
</evidence>
<proteinExistence type="predicted"/>
<gene>
    <name evidence="1" type="ORF">Hypma_002738</name>
</gene>
<accession>A0A369J306</accession>
<dbReference type="Proteomes" id="UP000076154">
    <property type="component" value="Unassembled WGS sequence"/>
</dbReference>
<sequence>MLHSWETPIRGSPGIILHAQGVVKLPLVIARTFSFNSSANPFNLQAFALTPEKSLPALAIGFQVHD</sequence>
<organism evidence="1 2">
    <name type="scientific">Hypsizygus marmoreus</name>
    <name type="common">White beech mushroom</name>
    <name type="synonym">Agaricus marmoreus</name>
    <dbReference type="NCBI Taxonomy" id="39966"/>
    <lineage>
        <taxon>Eukaryota</taxon>
        <taxon>Fungi</taxon>
        <taxon>Dikarya</taxon>
        <taxon>Basidiomycota</taxon>
        <taxon>Agaricomycotina</taxon>
        <taxon>Agaricomycetes</taxon>
        <taxon>Agaricomycetidae</taxon>
        <taxon>Agaricales</taxon>
        <taxon>Tricholomatineae</taxon>
        <taxon>Lyophyllaceae</taxon>
        <taxon>Hypsizygus</taxon>
    </lineage>
</organism>
<keyword evidence="2" id="KW-1185">Reference proteome</keyword>
<dbReference type="InParanoid" id="A0A369J306"/>
<dbReference type="EMBL" id="LUEZ02000124">
    <property type="protein sequence ID" value="RDB16368.1"/>
    <property type="molecule type" value="Genomic_DNA"/>
</dbReference>